<feature type="chain" id="PRO_5046549623" evidence="4">
    <location>
        <begin position="21"/>
        <end position="309"/>
    </location>
</feature>
<accession>A0ABU0IDA5</accession>
<comment type="subcellular location">
    <subcellularLocation>
        <location evidence="1">Cell envelope</location>
    </subcellularLocation>
</comment>
<reference evidence="6 7" key="1">
    <citation type="submission" date="2023-07" db="EMBL/GenBank/DDBJ databases">
        <title>Genomic Encyclopedia of Type Strains, Phase IV (KMG-IV): sequencing the most valuable type-strain genomes for metagenomic binning, comparative biology and taxonomic classification.</title>
        <authorList>
            <person name="Goeker M."/>
        </authorList>
    </citation>
    <scope>NUCLEOTIDE SEQUENCE [LARGE SCALE GENOMIC DNA]</scope>
    <source>
        <strain evidence="6 7">DSM 100301</strain>
    </source>
</reference>
<organism evidence="6 7">
    <name type="scientific">Rhizobium paknamense</name>
    <dbReference type="NCBI Taxonomy" id="1206817"/>
    <lineage>
        <taxon>Bacteria</taxon>
        <taxon>Pseudomonadati</taxon>
        <taxon>Pseudomonadota</taxon>
        <taxon>Alphaproteobacteria</taxon>
        <taxon>Hyphomicrobiales</taxon>
        <taxon>Rhizobiaceae</taxon>
        <taxon>Rhizobium/Agrobacterium group</taxon>
        <taxon>Rhizobium</taxon>
    </lineage>
</organism>
<protein>
    <submittedName>
        <fullName evidence="6">Ribose transport system substrate-binding protein/inositol transport system substrate-binding protein</fullName>
    </submittedName>
</protein>
<evidence type="ECO:0000256" key="3">
    <source>
        <dbReference type="ARBA" id="ARBA00022729"/>
    </source>
</evidence>
<feature type="domain" description="Periplasmic binding protein" evidence="5">
    <location>
        <begin position="24"/>
        <end position="283"/>
    </location>
</feature>
<dbReference type="Proteomes" id="UP001235269">
    <property type="component" value="Unassembled WGS sequence"/>
</dbReference>
<evidence type="ECO:0000256" key="1">
    <source>
        <dbReference type="ARBA" id="ARBA00004196"/>
    </source>
</evidence>
<evidence type="ECO:0000313" key="6">
    <source>
        <dbReference type="EMBL" id="MDQ0455214.1"/>
    </source>
</evidence>
<sequence length="309" mass="32383">MRSLIAVSVMLSLSAAPAWSKTLAFAIANASDTFQSGLLKAVEDAAKQSGQTLTVSDAKADPAKQMEQIKAIIAAKPDAAILALIDSDMGAEVSKMATAANVPVVYVNNTPSNVEDLPPKETLVASQEQEAGTLQGKEVCRLMNGKGKAVILTGPLYHEAARTRTAVVEKIFSEAPCNGIEVVEHQSADWETDLADQQTEEWLKAGVQFDGVIANNDSMALGAIAALKRHNVDMKKVVVAGIDATADGKKAMMAGDLDVTVLQDAAGLGKASVEAAIKLASGETVAQRITVPFKLVTPANIDQFVAKTQ</sequence>
<evidence type="ECO:0000259" key="5">
    <source>
        <dbReference type="Pfam" id="PF13407"/>
    </source>
</evidence>
<gene>
    <name evidence="6" type="ORF">QO005_001544</name>
</gene>
<evidence type="ECO:0000256" key="2">
    <source>
        <dbReference type="ARBA" id="ARBA00007639"/>
    </source>
</evidence>
<keyword evidence="3 4" id="KW-0732">Signal</keyword>
<dbReference type="Pfam" id="PF13407">
    <property type="entry name" value="Peripla_BP_4"/>
    <property type="match status" value="1"/>
</dbReference>
<keyword evidence="7" id="KW-1185">Reference proteome</keyword>
<feature type="signal peptide" evidence="4">
    <location>
        <begin position="1"/>
        <end position="20"/>
    </location>
</feature>
<comment type="similarity">
    <text evidence="2">Belongs to the bacterial solute-binding protein 2 family.</text>
</comment>
<comment type="caution">
    <text evidence="6">The sequence shown here is derived from an EMBL/GenBank/DDBJ whole genome shotgun (WGS) entry which is preliminary data.</text>
</comment>
<name>A0ABU0IDA5_9HYPH</name>
<evidence type="ECO:0000313" key="7">
    <source>
        <dbReference type="Proteomes" id="UP001235269"/>
    </source>
</evidence>
<dbReference type="PANTHER" id="PTHR46847">
    <property type="entry name" value="D-ALLOSE-BINDING PERIPLASMIC PROTEIN-RELATED"/>
    <property type="match status" value="1"/>
</dbReference>
<dbReference type="PANTHER" id="PTHR46847:SF1">
    <property type="entry name" value="D-ALLOSE-BINDING PERIPLASMIC PROTEIN-RELATED"/>
    <property type="match status" value="1"/>
</dbReference>
<dbReference type="InterPro" id="IPR025997">
    <property type="entry name" value="SBP_2_dom"/>
</dbReference>
<proteinExistence type="inferred from homology"/>
<dbReference type="InterPro" id="IPR028082">
    <property type="entry name" value="Peripla_BP_I"/>
</dbReference>
<dbReference type="SUPFAM" id="SSF53822">
    <property type="entry name" value="Periplasmic binding protein-like I"/>
    <property type="match status" value="1"/>
</dbReference>
<dbReference type="EMBL" id="JAUSWH010000003">
    <property type="protein sequence ID" value="MDQ0455214.1"/>
    <property type="molecule type" value="Genomic_DNA"/>
</dbReference>
<dbReference type="RefSeq" id="WP_307157397.1">
    <property type="nucleotide sequence ID" value="NZ_JAUSWH010000003.1"/>
</dbReference>
<evidence type="ECO:0000256" key="4">
    <source>
        <dbReference type="SAM" id="SignalP"/>
    </source>
</evidence>
<dbReference type="Gene3D" id="3.40.50.2300">
    <property type="match status" value="2"/>
</dbReference>